<gene>
    <name evidence="2" type="ORF">WB794_03210</name>
</gene>
<protein>
    <submittedName>
        <fullName evidence="2">Exopolysaccharide biosynthesis protein</fullName>
    </submittedName>
</protein>
<sequence>MSRTTPGAQADEAIRTSRLLFELLRRGSGEAVALGDIIETFRSRAYGVLLMLVLLPAFIPLPIGAGAISGPLTSILGLEMLLTLRTPWLPQRARQRTIRRETLARFATRMRPVLARLEHLCRPRLSGLTRSAVAHAFTGLQLVALGILLALPIPLTNYPFALLILAYAIAIIERDGALLLVAWIVGWATIITWAALSEGVVTLASRWLSG</sequence>
<organism evidence="2 3">
    <name type="scientific">Denitratimonas tolerans</name>
    <dbReference type="NCBI Taxonomy" id="1338420"/>
    <lineage>
        <taxon>Bacteria</taxon>
        <taxon>Pseudomonadati</taxon>
        <taxon>Pseudomonadota</taxon>
        <taxon>Gammaproteobacteria</taxon>
        <taxon>Lysobacterales</taxon>
        <taxon>Lysobacteraceae</taxon>
        <taxon>Denitratimonas</taxon>
    </lineage>
</organism>
<evidence type="ECO:0000313" key="3">
    <source>
        <dbReference type="Proteomes" id="UP001364472"/>
    </source>
</evidence>
<reference evidence="2 3" key="1">
    <citation type="journal article" date="2016" name="Antonie Van Leeuwenhoek">
        <title>Denitratimonas tolerans gen. nov., sp. nov., a denitrifying bacterium isolated from a bioreactor for tannery wastewater treatment.</title>
        <authorList>
            <person name="Han S.I."/>
            <person name="Kim J.O."/>
            <person name="Lee Y.R."/>
            <person name="Ekpeghere K.I."/>
            <person name="Koh S.C."/>
            <person name="Whang K.S."/>
        </authorList>
    </citation>
    <scope>NUCLEOTIDE SEQUENCE [LARGE SCALE GENOMIC DNA]</scope>
    <source>
        <strain evidence="2 3">KACC 17565</strain>
    </source>
</reference>
<dbReference type="EMBL" id="JBBDHC010000003">
    <property type="protein sequence ID" value="MEJ1248685.1"/>
    <property type="molecule type" value="Genomic_DNA"/>
</dbReference>
<dbReference type="PANTHER" id="PTHR41795:SF1">
    <property type="entry name" value="EXOPOLYSACCHARIDE SYNTHESIS PROTEIN"/>
    <property type="match status" value="1"/>
</dbReference>
<feature type="transmembrane region" description="Helical" evidence="1">
    <location>
        <begin position="45"/>
        <end position="65"/>
    </location>
</feature>
<dbReference type="Proteomes" id="UP001364472">
    <property type="component" value="Unassembled WGS sequence"/>
</dbReference>
<evidence type="ECO:0000256" key="1">
    <source>
        <dbReference type="SAM" id="Phobius"/>
    </source>
</evidence>
<dbReference type="PANTHER" id="PTHR41795">
    <property type="entry name" value="EXOPOLYSACCHARIDE SYNTHESIS PROTEIN"/>
    <property type="match status" value="1"/>
</dbReference>
<keyword evidence="3" id="KW-1185">Reference proteome</keyword>
<keyword evidence="1" id="KW-1133">Transmembrane helix</keyword>
<dbReference type="PIRSF" id="PIRSF033239">
    <property type="entry name" value="ExoD"/>
    <property type="match status" value="1"/>
</dbReference>
<evidence type="ECO:0000313" key="2">
    <source>
        <dbReference type="EMBL" id="MEJ1248685.1"/>
    </source>
</evidence>
<dbReference type="Pfam" id="PF06055">
    <property type="entry name" value="ExoD"/>
    <property type="match status" value="1"/>
</dbReference>
<name>A0AAW9QXU5_9GAMM</name>
<proteinExistence type="predicted"/>
<dbReference type="InterPro" id="IPR010331">
    <property type="entry name" value="ExoD"/>
</dbReference>
<keyword evidence="1" id="KW-0812">Transmembrane</keyword>
<accession>A0AAW9QXU5</accession>
<keyword evidence="1" id="KW-0472">Membrane</keyword>
<comment type="caution">
    <text evidence="2">The sequence shown here is derived from an EMBL/GenBank/DDBJ whole genome shotgun (WGS) entry which is preliminary data.</text>
</comment>
<dbReference type="AlphaFoldDB" id="A0AAW9QXU5"/>
<feature type="transmembrane region" description="Helical" evidence="1">
    <location>
        <begin position="177"/>
        <end position="196"/>
    </location>
</feature>
<dbReference type="RefSeq" id="WP_337334401.1">
    <property type="nucleotide sequence ID" value="NZ_JBBDHC010000003.1"/>
</dbReference>